<feature type="domain" description="Peptidase A1" evidence="9">
    <location>
        <begin position="33"/>
        <end position="421"/>
    </location>
</feature>
<dbReference type="PANTHER" id="PTHR47965:SF12">
    <property type="entry name" value="ASPARTIC PROTEINASE 3-RELATED"/>
    <property type="match status" value="1"/>
</dbReference>
<name>A0A5E4Q2A0_9NEOP</name>
<evidence type="ECO:0000313" key="11">
    <source>
        <dbReference type="Proteomes" id="UP000324832"/>
    </source>
</evidence>
<feature type="signal peptide" evidence="8">
    <location>
        <begin position="1"/>
        <end position="20"/>
    </location>
</feature>
<dbReference type="InterPro" id="IPR021109">
    <property type="entry name" value="Peptidase_aspartic_dom_sf"/>
</dbReference>
<evidence type="ECO:0000256" key="8">
    <source>
        <dbReference type="SAM" id="SignalP"/>
    </source>
</evidence>
<keyword evidence="3 8" id="KW-0732">Signal</keyword>
<dbReference type="PROSITE" id="PS51767">
    <property type="entry name" value="PEPTIDASE_A1"/>
    <property type="match status" value="1"/>
</dbReference>
<keyword evidence="7" id="KW-0812">Transmembrane</keyword>
<keyword evidence="7" id="KW-1133">Transmembrane helix</keyword>
<accession>A0A5E4Q2A0</accession>
<dbReference type="GO" id="GO:0005802">
    <property type="term" value="C:trans-Golgi network"/>
    <property type="evidence" value="ECO:0007669"/>
    <property type="project" value="TreeGrafter"/>
</dbReference>
<evidence type="ECO:0000256" key="3">
    <source>
        <dbReference type="ARBA" id="ARBA00022729"/>
    </source>
</evidence>
<keyword evidence="4" id="KW-0064">Aspartyl protease</keyword>
<dbReference type="EMBL" id="FZQP02001048">
    <property type="protein sequence ID" value="VVC91427.1"/>
    <property type="molecule type" value="Genomic_DNA"/>
</dbReference>
<dbReference type="GO" id="GO:0004190">
    <property type="term" value="F:aspartic-type endopeptidase activity"/>
    <property type="evidence" value="ECO:0007669"/>
    <property type="project" value="UniProtKB-KW"/>
</dbReference>
<dbReference type="Pfam" id="PF00026">
    <property type="entry name" value="Asp"/>
    <property type="match status" value="1"/>
</dbReference>
<keyword evidence="7" id="KW-0472">Membrane</keyword>
<protein>
    <recommendedName>
        <fullName evidence="9">Peptidase A1 domain-containing protein</fullName>
    </recommendedName>
</protein>
<evidence type="ECO:0000313" key="10">
    <source>
        <dbReference type="EMBL" id="VVC91427.1"/>
    </source>
</evidence>
<keyword evidence="5" id="KW-0378">Hydrolase</keyword>
<dbReference type="PANTHER" id="PTHR47965">
    <property type="entry name" value="ASPARTYL PROTEASE-RELATED"/>
    <property type="match status" value="1"/>
</dbReference>
<evidence type="ECO:0000256" key="5">
    <source>
        <dbReference type="ARBA" id="ARBA00022801"/>
    </source>
</evidence>
<dbReference type="SUPFAM" id="SSF50630">
    <property type="entry name" value="Acid proteases"/>
    <property type="match status" value="1"/>
</dbReference>
<comment type="similarity">
    <text evidence="1">Belongs to the peptidase A1 family.</text>
</comment>
<keyword evidence="11" id="KW-1185">Reference proteome</keyword>
<feature type="transmembrane region" description="Helical" evidence="7">
    <location>
        <begin position="370"/>
        <end position="391"/>
    </location>
</feature>
<dbReference type="InterPro" id="IPR001461">
    <property type="entry name" value="Aspartic_peptidase_A1"/>
</dbReference>
<evidence type="ECO:0000256" key="4">
    <source>
        <dbReference type="ARBA" id="ARBA00022750"/>
    </source>
</evidence>
<proteinExistence type="inferred from homology"/>
<gene>
    <name evidence="10" type="ORF">LSINAPIS_LOCUS4098</name>
</gene>
<dbReference type="Proteomes" id="UP000324832">
    <property type="component" value="Unassembled WGS sequence"/>
</dbReference>
<evidence type="ECO:0000256" key="6">
    <source>
        <dbReference type="ARBA" id="ARBA00023145"/>
    </source>
</evidence>
<sequence>MVFVVLIVIQTILFLNRAICDEFNLSGEAGQAYALEVHVGHPPQKLNVLVDTGSATLAIASYPRKENDIYFHTASSSSLINSGKQVQAKYSQGNWSGHLASDFISFPSLYLVPEVRSDIALITKSHKFFMNGSGWQGLLGLAYLPVAAWGDNAVVGPWLDFVDKIQKKPMSFLLKLCGTQSQTNATHYGSFKMFGDDNVKPDNNFVFRTPILRKRWYEVGVLSVRLLNYTNTKKDVINNMEKDRNDTHGVSNIDVESCRELNSEKSIVDSGTTSITLPNKIFRQNFMRVVTANNNSGGTGTVSEFCYKLGLEASGKETVLFNRSAGWIGWKESDCGSNARVTGPYNASTSLLLVCSLTKPLPDVNVSIKAAQWTLCVISIVAAAVLVYLLAPCVKMFLIKPLPIAQQISLSQAALVEQENA</sequence>
<dbReference type="AlphaFoldDB" id="A0A5E4Q2A0"/>
<evidence type="ECO:0000256" key="7">
    <source>
        <dbReference type="SAM" id="Phobius"/>
    </source>
</evidence>
<dbReference type="PRINTS" id="PR00792">
    <property type="entry name" value="PEPSIN"/>
</dbReference>
<evidence type="ECO:0000259" key="9">
    <source>
        <dbReference type="PROSITE" id="PS51767"/>
    </source>
</evidence>
<dbReference type="GO" id="GO:0006509">
    <property type="term" value="P:membrane protein ectodomain proteolysis"/>
    <property type="evidence" value="ECO:0007669"/>
    <property type="project" value="TreeGrafter"/>
</dbReference>
<feature type="chain" id="PRO_5022976295" description="Peptidase A1 domain-containing protein" evidence="8">
    <location>
        <begin position="21"/>
        <end position="421"/>
    </location>
</feature>
<dbReference type="GO" id="GO:0005768">
    <property type="term" value="C:endosome"/>
    <property type="evidence" value="ECO:0007669"/>
    <property type="project" value="TreeGrafter"/>
</dbReference>
<dbReference type="InterPro" id="IPR033121">
    <property type="entry name" value="PEPTIDASE_A1"/>
</dbReference>
<organism evidence="10 11">
    <name type="scientific">Leptidea sinapis</name>
    <dbReference type="NCBI Taxonomy" id="189913"/>
    <lineage>
        <taxon>Eukaryota</taxon>
        <taxon>Metazoa</taxon>
        <taxon>Ecdysozoa</taxon>
        <taxon>Arthropoda</taxon>
        <taxon>Hexapoda</taxon>
        <taxon>Insecta</taxon>
        <taxon>Pterygota</taxon>
        <taxon>Neoptera</taxon>
        <taxon>Endopterygota</taxon>
        <taxon>Lepidoptera</taxon>
        <taxon>Glossata</taxon>
        <taxon>Ditrysia</taxon>
        <taxon>Papilionoidea</taxon>
        <taxon>Pieridae</taxon>
        <taxon>Dismorphiinae</taxon>
        <taxon>Leptidea</taxon>
    </lineage>
</organism>
<keyword evidence="6" id="KW-0865">Zymogen</keyword>
<evidence type="ECO:0000256" key="1">
    <source>
        <dbReference type="ARBA" id="ARBA00007447"/>
    </source>
</evidence>
<keyword evidence="2" id="KW-0645">Protease</keyword>
<dbReference type="Gene3D" id="2.40.70.10">
    <property type="entry name" value="Acid Proteases"/>
    <property type="match status" value="2"/>
</dbReference>
<dbReference type="GO" id="GO:0050435">
    <property type="term" value="P:amyloid-beta metabolic process"/>
    <property type="evidence" value="ECO:0007669"/>
    <property type="project" value="TreeGrafter"/>
</dbReference>
<evidence type="ECO:0000256" key="2">
    <source>
        <dbReference type="ARBA" id="ARBA00022670"/>
    </source>
</evidence>
<dbReference type="GO" id="GO:0005886">
    <property type="term" value="C:plasma membrane"/>
    <property type="evidence" value="ECO:0007669"/>
    <property type="project" value="TreeGrafter"/>
</dbReference>
<reference evidence="10 11" key="1">
    <citation type="submission" date="2017-07" db="EMBL/GenBank/DDBJ databases">
        <authorList>
            <person name="Talla V."/>
            <person name="Backstrom N."/>
        </authorList>
    </citation>
    <scope>NUCLEOTIDE SEQUENCE [LARGE SCALE GENOMIC DNA]</scope>
</reference>